<proteinExistence type="predicted"/>
<evidence type="ECO:0000313" key="1">
    <source>
        <dbReference type="EMBL" id="MPM52624.1"/>
    </source>
</evidence>
<name>A0A645ASR9_9ZZZZ</name>
<accession>A0A645ASR9</accession>
<dbReference type="AlphaFoldDB" id="A0A645ASR9"/>
<comment type="caution">
    <text evidence="1">The sequence shown here is derived from an EMBL/GenBank/DDBJ whole genome shotgun (WGS) entry which is preliminary data.</text>
</comment>
<sequence>MNKLKEDLIYEGINLYKDYHTAVKTISIRPMENCSVV</sequence>
<protein>
    <submittedName>
        <fullName evidence="1">Uncharacterized protein</fullName>
    </submittedName>
</protein>
<organism evidence="1">
    <name type="scientific">bioreactor metagenome</name>
    <dbReference type="NCBI Taxonomy" id="1076179"/>
    <lineage>
        <taxon>unclassified sequences</taxon>
        <taxon>metagenomes</taxon>
        <taxon>ecological metagenomes</taxon>
    </lineage>
</organism>
<reference evidence="1" key="1">
    <citation type="submission" date="2019-08" db="EMBL/GenBank/DDBJ databases">
        <authorList>
            <person name="Kucharzyk K."/>
            <person name="Murdoch R.W."/>
            <person name="Higgins S."/>
            <person name="Loffler F."/>
        </authorList>
    </citation>
    <scope>NUCLEOTIDE SEQUENCE</scope>
</reference>
<dbReference type="EMBL" id="VSSQ01013947">
    <property type="protein sequence ID" value="MPM52624.1"/>
    <property type="molecule type" value="Genomic_DNA"/>
</dbReference>
<gene>
    <name evidence="1" type="ORF">SDC9_99384</name>
</gene>